<keyword evidence="3" id="KW-1133">Transmembrane helix</keyword>
<dbReference type="PANTHER" id="PTHR11206">
    <property type="entry name" value="MULTIDRUG RESISTANCE PROTEIN"/>
    <property type="match status" value="1"/>
</dbReference>
<reference evidence="4" key="5">
    <citation type="journal article" date="2021" name="G3 (Bethesda)">
        <title>Aegilops tauschii genome assembly Aet v5.0 features greater sequence contiguity and improved annotation.</title>
        <authorList>
            <person name="Wang L."/>
            <person name="Zhu T."/>
            <person name="Rodriguez J.C."/>
            <person name="Deal K.R."/>
            <person name="Dubcovsky J."/>
            <person name="McGuire P.E."/>
            <person name="Lux T."/>
            <person name="Spannagl M."/>
            <person name="Mayer K.F.X."/>
            <person name="Baldrich P."/>
            <person name="Meyers B.C."/>
            <person name="Huo N."/>
            <person name="Gu Y.Q."/>
            <person name="Zhou H."/>
            <person name="Devos K.M."/>
            <person name="Bennetzen J.L."/>
            <person name="Unver T."/>
            <person name="Budak H."/>
            <person name="Gulick P.J."/>
            <person name="Galiba G."/>
            <person name="Kalapos B."/>
            <person name="Nelson D.R."/>
            <person name="Li P."/>
            <person name="You F.M."/>
            <person name="Luo M.C."/>
            <person name="Dvorak J."/>
        </authorList>
    </citation>
    <scope>NUCLEOTIDE SEQUENCE [LARGE SCALE GENOMIC DNA]</scope>
    <source>
        <strain evidence="4">cv. AL8/78</strain>
    </source>
</reference>
<evidence type="ECO:0000313" key="5">
    <source>
        <dbReference type="Proteomes" id="UP000015105"/>
    </source>
</evidence>
<dbReference type="Pfam" id="PF01554">
    <property type="entry name" value="MatE"/>
    <property type="match status" value="1"/>
</dbReference>
<reference evidence="5" key="2">
    <citation type="journal article" date="2017" name="Nat. Plants">
        <title>The Aegilops tauschii genome reveals multiple impacts of transposons.</title>
        <authorList>
            <person name="Zhao G."/>
            <person name="Zou C."/>
            <person name="Li K."/>
            <person name="Wang K."/>
            <person name="Li T."/>
            <person name="Gao L."/>
            <person name="Zhang X."/>
            <person name="Wang H."/>
            <person name="Yang Z."/>
            <person name="Liu X."/>
            <person name="Jiang W."/>
            <person name="Mao L."/>
            <person name="Kong X."/>
            <person name="Jiao Y."/>
            <person name="Jia J."/>
        </authorList>
    </citation>
    <scope>NUCLEOTIDE SEQUENCE [LARGE SCALE GENOMIC DNA]</scope>
    <source>
        <strain evidence="5">cv. AL8/78</strain>
    </source>
</reference>
<protein>
    <recommendedName>
        <fullName evidence="6">Protein TRANSPARENT TESTA 12</fullName>
    </recommendedName>
</protein>
<dbReference type="Proteomes" id="UP000015105">
    <property type="component" value="Chromosome 7D"/>
</dbReference>
<feature type="compositionally biased region" description="Basic residues" evidence="2">
    <location>
        <begin position="207"/>
        <end position="223"/>
    </location>
</feature>
<dbReference type="Gramene" id="AET7Gv20030500.5">
    <property type="protein sequence ID" value="AET7Gv20030500.5"/>
    <property type="gene ID" value="AET7Gv20030500"/>
</dbReference>
<proteinExistence type="inferred from homology"/>
<comment type="similarity">
    <text evidence="1">Belongs to the multi antimicrobial extrusion (MATE) (TC 2.A.66.1) family.</text>
</comment>
<evidence type="ECO:0000256" key="3">
    <source>
        <dbReference type="SAM" id="Phobius"/>
    </source>
</evidence>
<dbReference type="AlphaFoldDB" id="A0A453QBV2"/>
<keyword evidence="3" id="KW-0812">Transmembrane</keyword>
<evidence type="ECO:0000256" key="1">
    <source>
        <dbReference type="ARBA" id="ARBA00010199"/>
    </source>
</evidence>
<feature type="compositionally biased region" description="Polar residues" evidence="2">
    <location>
        <begin position="240"/>
        <end position="251"/>
    </location>
</feature>
<evidence type="ECO:0008006" key="6">
    <source>
        <dbReference type="Google" id="ProtNLM"/>
    </source>
</evidence>
<reference evidence="4" key="3">
    <citation type="journal article" date="2017" name="Nature">
        <title>Genome sequence of the progenitor of the wheat D genome Aegilops tauschii.</title>
        <authorList>
            <person name="Luo M.C."/>
            <person name="Gu Y.Q."/>
            <person name="Puiu D."/>
            <person name="Wang H."/>
            <person name="Twardziok S.O."/>
            <person name="Deal K.R."/>
            <person name="Huo N."/>
            <person name="Zhu T."/>
            <person name="Wang L."/>
            <person name="Wang Y."/>
            <person name="McGuire P.E."/>
            <person name="Liu S."/>
            <person name="Long H."/>
            <person name="Ramasamy R.K."/>
            <person name="Rodriguez J.C."/>
            <person name="Van S.L."/>
            <person name="Yuan L."/>
            <person name="Wang Z."/>
            <person name="Xia Z."/>
            <person name="Xiao L."/>
            <person name="Anderson O.D."/>
            <person name="Ouyang S."/>
            <person name="Liang Y."/>
            <person name="Zimin A.V."/>
            <person name="Pertea G."/>
            <person name="Qi P."/>
            <person name="Bennetzen J.L."/>
            <person name="Dai X."/>
            <person name="Dawson M.W."/>
            <person name="Muller H.G."/>
            <person name="Kugler K."/>
            <person name="Rivarola-Duarte L."/>
            <person name="Spannagl M."/>
            <person name="Mayer K.F.X."/>
            <person name="Lu F.H."/>
            <person name="Bevan M.W."/>
            <person name="Leroy P."/>
            <person name="Li P."/>
            <person name="You F.M."/>
            <person name="Sun Q."/>
            <person name="Liu Z."/>
            <person name="Lyons E."/>
            <person name="Wicker T."/>
            <person name="Salzberg S.L."/>
            <person name="Devos K.M."/>
            <person name="Dvorak J."/>
        </authorList>
    </citation>
    <scope>NUCLEOTIDE SEQUENCE [LARGE SCALE GENOMIC DNA]</scope>
    <source>
        <strain evidence="4">cv. AL8/78</strain>
    </source>
</reference>
<organism evidence="4 5">
    <name type="scientific">Aegilops tauschii subsp. strangulata</name>
    <name type="common">Goatgrass</name>
    <dbReference type="NCBI Taxonomy" id="200361"/>
    <lineage>
        <taxon>Eukaryota</taxon>
        <taxon>Viridiplantae</taxon>
        <taxon>Streptophyta</taxon>
        <taxon>Embryophyta</taxon>
        <taxon>Tracheophyta</taxon>
        <taxon>Spermatophyta</taxon>
        <taxon>Magnoliopsida</taxon>
        <taxon>Liliopsida</taxon>
        <taxon>Poales</taxon>
        <taxon>Poaceae</taxon>
        <taxon>BOP clade</taxon>
        <taxon>Pooideae</taxon>
        <taxon>Triticodae</taxon>
        <taxon>Triticeae</taxon>
        <taxon>Triticinae</taxon>
        <taxon>Aegilops</taxon>
    </lineage>
</organism>
<dbReference type="GO" id="GO:0042910">
    <property type="term" value="F:xenobiotic transmembrane transporter activity"/>
    <property type="evidence" value="ECO:0007669"/>
    <property type="project" value="InterPro"/>
</dbReference>
<reference evidence="5" key="1">
    <citation type="journal article" date="2014" name="Science">
        <title>Ancient hybridizations among the ancestral genomes of bread wheat.</title>
        <authorList>
            <consortium name="International Wheat Genome Sequencing Consortium,"/>
            <person name="Marcussen T."/>
            <person name="Sandve S.R."/>
            <person name="Heier L."/>
            <person name="Spannagl M."/>
            <person name="Pfeifer M."/>
            <person name="Jakobsen K.S."/>
            <person name="Wulff B.B."/>
            <person name="Steuernagel B."/>
            <person name="Mayer K.F."/>
            <person name="Olsen O.A."/>
        </authorList>
    </citation>
    <scope>NUCLEOTIDE SEQUENCE [LARGE SCALE GENOMIC DNA]</scope>
    <source>
        <strain evidence="5">cv. AL8/78</strain>
    </source>
</reference>
<evidence type="ECO:0000256" key="2">
    <source>
        <dbReference type="SAM" id="MobiDB-lite"/>
    </source>
</evidence>
<feature type="transmembrane region" description="Helical" evidence="3">
    <location>
        <begin position="136"/>
        <end position="158"/>
    </location>
</feature>
<evidence type="ECO:0000313" key="4">
    <source>
        <dbReference type="EnsemblPlants" id="AET7Gv20030500.5"/>
    </source>
</evidence>
<name>A0A453QBV2_AEGTS</name>
<feature type="transmembrane region" description="Helical" evidence="3">
    <location>
        <begin position="63"/>
        <end position="86"/>
    </location>
</feature>
<dbReference type="EnsemblPlants" id="AET7Gv20030500.5">
    <property type="protein sequence ID" value="AET7Gv20030500.5"/>
    <property type="gene ID" value="AET7Gv20030500"/>
</dbReference>
<keyword evidence="5" id="KW-1185">Reference proteome</keyword>
<feature type="region of interest" description="Disordered" evidence="2">
    <location>
        <begin position="198"/>
        <end position="251"/>
    </location>
</feature>
<feature type="transmembrane region" description="Helical" evidence="3">
    <location>
        <begin position="107"/>
        <end position="130"/>
    </location>
</feature>
<keyword evidence="3" id="KW-0472">Membrane</keyword>
<dbReference type="GO" id="GO:0016020">
    <property type="term" value="C:membrane"/>
    <property type="evidence" value="ECO:0007669"/>
    <property type="project" value="InterPro"/>
</dbReference>
<dbReference type="InterPro" id="IPR002528">
    <property type="entry name" value="MATE_fam"/>
</dbReference>
<sequence length="251" mass="27087">MWYYTAVIILVGCLKNPEIQVGAVSICMNYNIWTLMVSVGFNAAVSVRVANELGAKHPKAAKFSVVVAVTTSAAVGLVFTLVTLVARKQLPRLFTDDEQVVKEAAKLGYLLAATIGLNSIQPVLSGVAIGAGWQSLVAWVNIGCYYLIGLPLAAVFGFKLKLNATGDLGGDAHRHGSADRHPVCDPLQNQMAERGYAGRGAGAELGRKRRAADRPSSKMKRERTRLVAHTSHKFDRIGRGTQSINKQNMKK</sequence>
<dbReference type="GO" id="GO:0015297">
    <property type="term" value="F:antiporter activity"/>
    <property type="evidence" value="ECO:0007669"/>
    <property type="project" value="InterPro"/>
</dbReference>
<reference evidence="4" key="4">
    <citation type="submission" date="2019-03" db="UniProtKB">
        <authorList>
            <consortium name="EnsemblPlants"/>
        </authorList>
    </citation>
    <scope>IDENTIFICATION</scope>
</reference>
<accession>A0A453QBV2</accession>